<accession>A0A1F6NEP5</accession>
<evidence type="ECO:0000313" key="2">
    <source>
        <dbReference type="Proteomes" id="UP000176300"/>
    </source>
</evidence>
<dbReference type="Proteomes" id="UP000176300">
    <property type="component" value="Unassembled WGS sequence"/>
</dbReference>
<dbReference type="CDD" id="cd16377">
    <property type="entry name" value="23S_rRNA_IVP_like"/>
    <property type="match status" value="1"/>
</dbReference>
<dbReference type="PANTHER" id="PTHR38471:SF2">
    <property type="entry name" value="FOUR HELIX BUNDLE PROTEIN"/>
    <property type="match status" value="1"/>
</dbReference>
<dbReference type="InterPro" id="IPR036583">
    <property type="entry name" value="23S_rRNA_IVS_sf"/>
</dbReference>
<sequence length="124" mass="14457">MKINTIQHFTDLNAWQKNHEFVKLVYKVTQNFPTGEQFGLTNQLRRSASSITANIAEGYGRYHLKDKIKFYYQARGSNTESQNHIILAFELNYLSEEDYNKLKIVVFEGYKLICGLIRSTSNQI</sequence>
<dbReference type="Pfam" id="PF05635">
    <property type="entry name" value="23S_rRNA_IVP"/>
    <property type="match status" value="1"/>
</dbReference>
<name>A0A1F6NEP5_9BACT</name>
<dbReference type="AlphaFoldDB" id="A0A1F6NEP5"/>
<evidence type="ECO:0008006" key="3">
    <source>
        <dbReference type="Google" id="ProtNLM"/>
    </source>
</evidence>
<dbReference type="SUPFAM" id="SSF158446">
    <property type="entry name" value="IVS-encoded protein-like"/>
    <property type="match status" value="1"/>
</dbReference>
<reference evidence="1 2" key="1">
    <citation type="journal article" date="2016" name="Nat. Commun.">
        <title>Thousands of microbial genomes shed light on interconnected biogeochemical processes in an aquifer system.</title>
        <authorList>
            <person name="Anantharaman K."/>
            <person name="Brown C.T."/>
            <person name="Hug L.A."/>
            <person name="Sharon I."/>
            <person name="Castelle C.J."/>
            <person name="Probst A.J."/>
            <person name="Thomas B.C."/>
            <person name="Singh A."/>
            <person name="Wilkins M.J."/>
            <person name="Karaoz U."/>
            <person name="Brodie E.L."/>
            <person name="Williams K.H."/>
            <person name="Hubbard S.S."/>
            <person name="Banfield J.F."/>
        </authorList>
    </citation>
    <scope>NUCLEOTIDE SEQUENCE [LARGE SCALE GENOMIC DNA]</scope>
</reference>
<comment type="caution">
    <text evidence="1">The sequence shown here is derived from an EMBL/GenBank/DDBJ whole genome shotgun (WGS) entry which is preliminary data.</text>
</comment>
<protein>
    <recommendedName>
        <fullName evidence="3">Four helix bundle protein</fullName>
    </recommendedName>
</protein>
<dbReference type="NCBIfam" id="TIGR02436">
    <property type="entry name" value="four helix bundle protein"/>
    <property type="match status" value="1"/>
</dbReference>
<evidence type="ECO:0000313" key="1">
    <source>
        <dbReference type="EMBL" id="OGH82355.1"/>
    </source>
</evidence>
<organism evidence="1 2">
    <name type="scientific">Candidatus Magasanikbacteria bacterium RIFOXYB1_FULL_40_15</name>
    <dbReference type="NCBI Taxonomy" id="1798697"/>
    <lineage>
        <taxon>Bacteria</taxon>
        <taxon>Candidatus Magasanikiibacteriota</taxon>
    </lineage>
</organism>
<dbReference type="Gene3D" id="1.20.1440.60">
    <property type="entry name" value="23S rRNA-intervening sequence"/>
    <property type="match status" value="1"/>
</dbReference>
<proteinExistence type="predicted"/>
<dbReference type="STRING" id="1798697.A2373_04030"/>
<dbReference type="InterPro" id="IPR012657">
    <property type="entry name" value="23S_rRNA-intervening_sequence"/>
</dbReference>
<gene>
    <name evidence="1" type="ORF">A2373_04030</name>
</gene>
<dbReference type="EMBL" id="MFQS01000043">
    <property type="protein sequence ID" value="OGH82355.1"/>
    <property type="molecule type" value="Genomic_DNA"/>
</dbReference>
<dbReference type="PANTHER" id="PTHR38471">
    <property type="entry name" value="FOUR HELIX BUNDLE PROTEIN"/>
    <property type="match status" value="1"/>
</dbReference>